<keyword evidence="3" id="KW-1185">Reference proteome</keyword>
<accession>A0A5B7DYN4</accession>
<protein>
    <submittedName>
        <fullName evidence="2">Uncharacterized protein</fullName>
    </submittedName>
</protein>
<reference evidence="2 3" key="1">
    <citation type="submission" date="2019-05" db="EMBL/GenBank/DDBJ databases">
        <title>Another draft genome of Portunus trituberculatus and its Hox gene families provides insights of decapod evolution.</title>
        <authorList>
            <person name="Jeong J.-H."/>
            <person name="Song I."/>
            <person name="Kim S."/>
            <person name="Choi T."/>
            <person name="Kim D."/>
            <person name="Ryu S."/>
            <person name="Kim W."/>
        </authorList>
    </citation>
    <scope>NUCLEOTIDE SEQUENCE [LARGE SCALE GENOMIC DNA]</scope>
    <source>
        <tissue evidence="2">Muscle</tissue>
    </source>
</reference>
<dbReference type="Proteomes" id="UP000324222">
    <property type="component" value="Unassembled WGS sequence"/>
</dbReference>
<name>A0A5B7DYN4_PORTR</name>
<proteinExistence type="predicted"/>
<sequence>MHNSRRLMPPLSTSWLRTSHFMCLMATHSSLRDSNRGLSFIRASVCQHHHVTGPASRKPDADMHKPAAQGSGGRTPSDPTLVGVTWAVRVPS</sequence>
<evidence type="ECO:0000313" key="3">
    <source>
        <dbReference type="Proteomes" id="UP000324222"/>
    </source>
</evidence>
<comment type="caution">
    <text evidence="2">The sequence shown here is derived from an EMBL/GenBank/DDBJ whole genome shotgun (WGS) entry which is preliminary data.</text>
</comment>
<evidence type="ECO:0000256" key="1">
    <source>
        <dbReference type="SAM" id="MobiDB-lite"/>
    </source>
</evidence>
<dbReference type="AlphaFoldDB" id="A0A5B7DYN4"/>
<dbReference type="EMBL" id="VSRR010001633">
    <property type="protein sequence ID" value="MPC26670.1"/>
    <property type="molecule type" value="Genomic_DNA"/>
</dbReference>
<feature type="region of interest" description="Disordered" evidence="1">
    <location>
        <begin position="50"/>
        <end position="81"/>
    </location>
</feature>
<evidence type="ECO:0000313" key="2">
    <source>
        <dbReference type="EMBL" id="MPC26670.1"/>
    </source>
</evidence>
<organism evidence="2 3">
    <name type="scientific">Portunus trituberculatus</name>
    <name type="common">Swimming crab</name>
    <name type="synonym">Neptunus trituberculatus</name>
    <dbReference type="NCBI Taxonomy" id="210409"/>
    <lineage>
        <taxon>Eukaryota</taxon>
        <taxon>Metazoa</taxon>
        <taxon>Ecdysozoa</taxon>
        <taxon>Arthropoda</taxon>
        <taxon>Crustacea</taxon>
        <taxon>Multicrustacea</taxon>
        <taxon>Malacostraca</taxon>
        <taxon>Eumalacostraca</taxon>
        <taxon>Eucarida</taxon>
        <taxon>Decapoda</taxon>
        <taxon>Pleocyemata</taxon>
        <taxon>Brachyura</taxon>
        <taxon>Eubrachyura</taxon>
        <taxon>Portunoidea</taxon>
        <taxon>Portunidae</taxon>
        <taxon>Portuninae</taxon>
        <taxon>Portunus</taxon>
    </lineage>
</organism>
<gene>
    <name evidence="2" type="ORF">E2C01_019817</name>
</gene>